<dbReference type="RefSeq" id="WP_368497760.1">
    <property type="nucleotide sequence ID" value="NZ_CP162511.1"/>
</dbReference>
<organism evidence="2">
    <name type="scientific">Herbiconiux sp. A18JL235</name>
    <dbReference type="NCBI Taxonomy" id="3152363"/>
    <lineage>
        <taxon>Bacteria</taxon>
        <taxon>Bacillati</taxon>
        <taxon>Actinomycetota</taxon>
        <taxon>Actinomycetes</taxon>
        <taxon>Micrococcales</taxon>
        <taxon>Microbacteriaceae</taxon>
        <taxon>Herbiconiux</taxon>
    </lineage>
</organism>
<sequence>MTAELLDDLHRLLAESGLLSDQAAENGIVHGRATFAAGGVEVAVNVDPELDDERDELGDEPDDERDERDADPVGDPDPAALVASLARILALDPAAWRALVDAIAEEIEEAVGDDDVEEQTDLRDDLTVTSIVVFADATVFAFTAPRQFPTSRLLAQFDADLDIEHLEVLPLDDDAELPEHDPSLEVHSFDTLEDLLTHISAPEEP</sequence>
<gene>
    <name evidence="2" type="ORF">ABFY20_18950</name>
</gene>
<feature type="region of interest" description="Disordered" evidence="1">
    <location>
        <begin position="45"/>
        <end position="77"/>
    </location>
</feature>
<name>A0AB39BHA2_9MICO</name>
<dbReference type="EMBL" id="CP162511">
    <property type="protein sequence ID" value="XDI05372.1"/>
    <property type="molecule type" value="Genomic_DNA"/>
</dbReference>
<dbReference type="AlphaFoldDB" id="A0AB39BHA2"/>
<accession>A0AB39BHA2</accession>
<protein>
    <submittedName>
        <fullName evidence="2">Cytochrome C5</fullName>
    </submittedName>
</protein>
<evidence type="ECO:0000256" key="1">
    <source>
        <dbReference type="SAM" id="MobiDB-lite"/>
    </source>
</evidence>
<evidence type="ECO:0000313" key="2">
    <source>
        <dbReference type="EMBL" id="XDI05372.1"/>
    </source>
</evidence>
<proteinExistence type="predicted"/>
<reference evidence="2" key="1">
    <citation type="submission" date="2024-05" db="EMBL/GenBank/DDBJ databases">
        <title>Herbiconiux sp. A18JL235.</title>
        <authorList>
            <person name="Zhang G."/>
        </authorList>
    </citation>
    <scope>NUCLEOTIDE SEQUENCE</scope>
    <source>
        <strain evidence="2">A18JL235</strain>
    </source>
</reference>
<feature type="compositionally biased region" description="Acidic residues" evidence="1">
    <location>
        <begin position="48"/>
        <end position="66"/>
    </location>
</feature>